<dbReference type="EMBL" id="AP022314">
    <property type="protein sequence ID" value="BBU22884.1"/>
    <property type="molecule type" value="Genomic_DNA"/>
</dbReference>
<dbReference type="Gene3D" id="3.30.300.290">
    <property type="match status" value="1"/>
</dbReference>
<reference evidence="2 3" key="1">
    <citation type="submission" date="2019-12" db="EMBL/GenBank/DDBJ databases">
        <title>Complete genome sequence of Mycolicibacterium xenopi str. JCM15661T.</title>
        <authorList>
            <person name="Yoshida M."/>
            <person name="Fukano H."/>
            <person name="Asakura T."/>
            <person name="Hoshino Y."/>
        </authorList>
    </citation>
    <scope>NUCLEOTIDE SEQUENCE [LARGE SCALE GENOMIC DNA]</scope>
    <source>
        <strain evidence="2 3">JCM 15661T</strain>
    </source>
</reference>
<dbReference type="NCBIfam" id="TIGR01460">
    <property type="entry name" value="HAD-SF-IIA"/>
    <property type="match status" value="1"/>
</dbReference>
<dbReference type="Pfam" id="PF18407">
    <property type="entry name" value="GNAT_like"/>
    <property type="match status" value="1"/>
</dbReference>
<dbReference type="Pfam" id="PF13242">
    <property type="entry name" value="Hydrolase_like"/>
    <property type="match status" value="1"/>
</dbReference>
<dbReference type="Pfam" id="PF13344">
    <property type="entry name" value="Hydrolase_6"/>
    <property type="match status" value="1"/>
</dbReference>
<evidence type="ECO:0000313" key="3">
    <source>
        <dbReference type="Proteomes" id="UP000464624"/>
    </source>
</evidence>
<sequence length="354" mass="37103">MASPMPKSGSASWPDVTTLAQQHDCLLIDLDGTVFHGHRPTDGAVESLDKAHSRKLFITNNASRGADEVAAHLRDLGFTATGDDVVTSGQAAAHLLAGQLRPGSPVLVVGTESLANEIVAVGLRPVRRWEDEPVAVVQGHSPTTGWPDLAEAALAIRAGVLWVATNVDRTLPSERGLLPGNGAMVAALQAATDAEPQVAGKPAPGLMKEAVARGDFHAPLVVGDRLDTDIAGANAAGMPSLMVLTGVNSARDAVYALPAQRPTYIAHDLRSLHHNAVELEVAPQSVWRVDARDGTLTVSTNGDDNAGDGLSVVRAVAWAVWDAQLDAAHIRIQAADEQARNALKRWSLLSGVID</sequence>
<evidence type="ECO:0000259" key="1">
    <source>
        <dbReference type="Pfam" id="PF18407"/>
    </source>
</evidence>
<feature type="domain" description="GCN5-related N-acetyltransferase-like" evidence="1">
    <location>
        <begin position="287"/>
        <end position="348"/>
    </location>
</feature>
<evidence type="ECO:0000313" key="2">
    <source>
        <dbReference type="EMBL" id="BBU22884.1"/>
    </source>
</evidence>
<accession>A0AAD1M1A7</accession>
<organism evidence="2 3">
    <name type="scientific">Mycobacterium xenopi</name>
    <dbReference type="NCBI Taxonomy" id="1789"/>
    <lineage>
        <taxon>Bacteria</taxon>
        <taxon>Bacillati</taxon>
        <taxon>Actinomycetota</taxon>
        <taxon>Actinomycetes</taxon>
        <taxon>Mycobacteriales</taxon>
        <taxon>Mycobacteriaceae</taxon>
        <taxon>Mycobacterium</taxon>
    </lineage>
</organism>
<dbReference type="InterPro" id="IPR036412">
    <property type="entry name" value="HAD-like_sf"/>
</dbReference>
<protein>
    <submittedName>
        <fullName evidence="2">Phosphatase</fullName>
    </submittedName>
</protein>
<proteinExistence type="predicted"/>
<dbReference type="KEGG" id="mxe:MYXE_26740"/>
<dbReference type="PANTHER" id="PTHR19288:SF95">
    <property type="entry name" value="D-GLYCEROL 3-PHOSPHATE PHOSPHATASE"/>
    <property type="match status" value="1"/>
</dbReference>
<dbReference type="Proteomes" id="UP000464624">
    <property type="component" value="Chromosome"/>
</dbReference>
<name>A0AAD1M1A7_MYCXE</name>
<dbReference type="Gene3D" id="3.40.50.1000">
    <property type="entry name" value="HAD superfamily/HAD-like"/>
    <property type="match status" value="2"/>
</dbReference>
<dbReference type="InterPro" id="IPR023214">
    <property type="entry name" value="HAD_sf"/>
</dbReference>
<dbReference type="GO" id="GO:0016791">
    <property type="term" value="F:phosphatase activity"/>
    <property type="evidence" value="ECO:0007669"/>
    <property type="project" value="TreeGrafter"/>
</dbReference>
<dbReference type="PANTHER" id="PTHR19288">
    <property type="entry name" value="4-NITROPHENYLPHOSPHATASE-RELATED"/>
    <property type="match status" value="1"/>
</dbReference>
<dbReference type="SUPFAM" id="SSF56784">
    <property type="entry name" value="HAD-like"/>
    <property type="match status" value="1"/>
</dbReference>
<dbReference type="InterPro" id="IPR041065">
    <property type="entry name" value="GNAT-like"/>
</dbReference>
<dbReference type="AlphaFoldDB" id="A0AAD1M1A7"/>
<gene>
    <name evidence="2" type="ORF">MYXE_26740</name>
</gene>
<dbReference type="InterPro" id="IPR006357">
    <property type="entry name" value="HAD-SF_hydro_IIA"/>
</dbReference>
<dbReference type="GO" id="GO:0005737">
    <property type="term" value="C:cytoplasm"/>
    <property type="evidence" value="ECO:0007669"/>
    <property type="project" value="TreeGrafter"/>
</dbReference>